<evidence type="ECO:0000259" key="2">
    <source>
        <dbReference type="Pfam" id="PF19816"/>
    </source>
</evidence>
<organism evidence="3 4">
    <name type="scientific">Knoellia sinensis KCTC 19936</name>
    <dbReference type="NCBI Taxonomy" id="1385520"/>
    <lineage>
        <taxon>Bacteria</taxon>
        <taxon>Bacillati</taxon>
        <taxon>Actinomycetota</taxon>
        <taxon>Actinomycetes</taxon>
        <taxon>Micrococcales</taxon>
        <taxon>Intrasporangiaceae</taxon>
        <taxon>Knoellia</taxon>
    </lineage>
</organism>
<feature type="chain" id="PRO_5001964200" description="DUF6299 domain-containing protein" evidence="1">
    <location>
        <begin position="26"/>
        <end position="269"/>
    </location>
</feature>
<dbReference type="Pfam" id="PF19816">
    <property type="entry name" value="DUF6299"/>
    <property type="match status" value="1"/>
</dbReference>
<evidence type="ECO:0000256" key="1">
    <source>
        <dbReference type="SAM" id="SignalP"/>
    </source>
</evidence>
<dbReference type="STRING" id="1385520.N802_13110"/>
<dbReference type="InterPro" id="IPR046266">
    <property type="entry name" value="DUF6299"/>
</dbReference>
<name>A0A0A0JEE4_9MICO</name>
<accession>A0A0A0JEE4</accession>
<dbReference type="RefSeq" id="WP_035912541.1">
    <property type="nucleotide sequence ID" value="NZ_AVPJ01000002.1"/>
</dbReference>
<proteinExistence type="predicted"/>
<reference evidence="3 4" key="1">
    <citation type="submission" date="2013-08" db="EMBL/GenBank/DDBJ databases">
        <title>The genome sequence of Knoellia sinensis.</title>
        <authorList>
            <person name="Zhu W."/>
            <person name="Wang G."/>
        </authorList>
    </citation>
    <scope>NUCLEOTIDE SEQUENCE [LARGE SCALE GENOMIC DNA]</scope>
    <source>
        <strain evidence="3 4">KCTC 19936</strain>
    </source>
</reference>
<keyword evidence="4" id="KW-1185">Reference proteome</keyword>
<sequence length="269" mass="27200">MKLRSAAALAATLLFVPFTATSASAAVPANDTFAGATVVGSLPTTIEQDTTEATTDALDASLNGMCGAPATNASVWFTYTDITGDGFLADVSASDYTAGVIVTAGDPNEGNLVACGPGQVGVRGEAGTTYSVMAFSDSAAQGGNLSMTFGELPPAPTAALTVDPRGVAYKDGTARITGTYNCTNADGFNSDVSGTLTQTVGRVKINGFFFVNPLECDGSTHTWEAFVFSENGLFSGGKAANFSVAFACGLAECAVVEASGKVQLSRNGK</sequence>
<dbReference type="Proteomes" id="UP000030002">
    <property type="component" value="Unassembled WGS sequence"/>
</dbReference>
<comment type="caution">
    <text evidence="3">The sequence shown here is derived from an EMBL/GenBank/DDBJ whole genome shotgun (WGS) entry which is preliminary data.</text>
</comment>
<dbReference type="eggNOG" id="ENOG503395P">
    <property type="taxonomic scope" value="Bacteria"/>
</dbReference>
<gene>
    <name evidence="3" type="ORF">N802_13110</name>
</gene>
<feature type="signal peptide" evidence="1">
    <location>
        <begin position="1"/>
        <end position="25"/>
    </location>
</feature>
<evidence type="ECO:0000313" key="3">
    <source>
        <dbReference type="EMBL" id="KGN34427.1"/>
    </source>
</evidence>
<protein>
    <recommendedName>
        <fullName evidence="2">DUF6299 domain-containing protein</fullName>
    </recommendedName>
</protein>
<evidence type="ECO:0000313" key="4">
    <source>
        <dbReference type="Proteomes" id="UP000030002"/>
    </source>
</evidence>
<dbReference type="EMBL" id="AVPJ01000002">
    <property type="protein sequence ID" value="KGN34427.1"/>
    <property type="molecule type" value="Genomic_DNA"/>
</dbReference>
<feature type="domain" description="DUF6299" evidence="2">
    <location>
        <begin position="157"/>
        <end position="238"/>
    </location>
</feature>
<dbReference type="AlphaFoldDB" id="A0A0A0JEE4"/>
<keyword evidence="1" id="KW-0732">Signal</keyword>
<dbReference type="OrthoDB" id="4871964at2"/>